<evidence type="ECO:0000256" key="1">
    <source>
        <dbReference type="SAM" id="Phobius"/>
    </source>
</evidence>
<sequence>MMMCFIVRAFKAEFPEMDTQGKDDERDPIFEAVRYWFYNDRAKIRLRGPWYIKWLSPRLQAMGSRFHFLRRNTFDLLAGLMAIGLLGGMIFSCYIIMFWVQGRVV</sequence>
<protein>
    <submittedName>
        <fullName evidence="2">Uncharacterized protein</fullName>
    </submittedName>
</protein>
<organism evidence="2 3">
    <name type="scientific">Armillaria borealis</name>
    <dbReference type="NCBI Taxonomy" id="47425"/>
    <lineage>
        <taxon>Eukaryota</taxon>
        <taxon>Fungi</taxon>
        <taxon>Dikarya</taxon>
        <taxon>Basidiomycota</taxon>
        <taxon>Agaricomycotina</taxon>
        <taxon>Agaricomycetes</taxon>
        <taxon>Agaricomycetidae</taxon>
        <taxon>Agaricales</taxon>
        <taxon>Marasmiineae</taxon>
        <taxon>Physalacriaceae</taxon>
        <taxon>Armillaria</taxon>
    </lineage>
</organism>
<keyword evidence="3" id="KW-1185">Reference proteome</keyword>
<evidence type="ECO:0000313" key="3">
    <source>
        <dbReference type="Proteomes" id="UP001175226"/>
    </source>
</evidence>
<keyword evidence="1" id="KW-1133">Transmembrane helix</keyword>
<evidence type="ECO:0000313" key="2">
    <source>
        <dbReference type="EMBL" id="KAK0453968.1"/>
    </source>
</evidence>
<name>A0AA39K431_9AGAR</name>
<keyword evidence="1" id="KW-0472">Membrane</keyword>
<dbReference type="Proteomes" id="UP001175226">
    <property type="component" value="Unassembled WGS sequence"/>
</dbReference>
<gene>
    <name evidence="2" type="ORF">EV421DRAFT_1730898</name>
</gene>
<keyword evidence="1" id="KW-0812">Transmembrane</keyword>
<proteinExistence type="predicted"/>
<dbReference type="EMBL" id="JAUEPT010000003">
    <property type="protein sequence ID" value="KAK0453968.1"/>
    <property type="molecule type" value="Genomic_DNA"/>
</dbReference>
<reference evidence="2" key="1">
    <citation type="submission" date="2023-06" db="EMBL/GenBank/DDBJ databases">
        <authorList>
            <consortium name="Lawrence Berkeley National Laboratory"/>
            <person name="Ahrendt S."/>
            <person name="Sahu N."/>
            <person name="Indic B."/>
            <person name="Wong-Bajracharya J."/>
            <person name="Merenyi Z."/>
            <person name="Ke H.-M."/>
            <person name="Monk M."/>
            <person name="Kocsube S."/>
            <person name="Drula E."/>
            <person name="Lipzen A."/>
            <person name="Balint B."/>
            <person name="Henrissat B."/>
            <person name="Andreopoulos B."/>
            <person name="Martin F.M."/>
            <person name="Harder C.B."/>
            <person name="Rigling D."/>
            <person name="Ford K.L."/>
            <person name="Foster G.D."/>
            <person name="Pangilinan J."/>
            <person name="Papanicolaou A."/>
            <person name="Barry K."/>
            <person name="LaButti K."/>
            <person name="Viragh M."/>
            <person name="Koriabine M."/>
            <person name="Yan M."/>
            <person name="Riley R."/>
            <person name="Champramary S."/>
            <person name="Plett K.L."/>
            <person name="Tsai I.J."/>
            <person name="Slot J."/>
            <person name="Sipos G."/>
            <person name="Plett J."/>
            <person name="Nagy L.G."/>
            <person name="Grigoriev I.V."/>
        </authorList>
    </citation>
    <scope>NUCLEOTIDE SEQUENCE</scope>
    <source>
        <strain evidence="2">FPL87.14</strain>
    </source>
</reference>
<accession>A0AA39K431</accession>
<comment type="caution">
    <text evidence="2">The sequence shown here is derived from an EMBL/GenBank/DDBJ whole genome shotgun (WGS) entry which is preliminary data.</text>
</comment>
<feature type="transmembrane region" description="Helical" evidence="1">
    <location>
        <begin position="74"/>
        <end position="100"/>
    </location>
</feature>
<dbReference type="AlphaFoldDB" id="A0AA39K431"/>